<organism evidence="7 8">
    <name type="scientific">Candidatus Giovannonibacteria bacterium GW2011_GWC2_44_8</name>
    <dbReference type="NCBI Taxonomy" id="1618657"/>
    <lineage>
        <taxon>Bacteria</taxon>
        <taxon>Candidatus Giovannoniibacteriota</taxon>
    </lineage>
</organism>
<evidence type="ECO:0000256" key="1">
    <source>
        <dbReference type="ARBA" id="ARBA00007320"/>
    </source>
</evidence>
<comment type="caution">
    <text evidence="7">The sequence shown here is derived from an EMBL/GenBank/DDBJ whole genome shotgun (WGS) entry which is preliminary data.</text>
</comment>
<evidence type="ECO:0000313" key="7">
    <source>
        <dbReference type="EMBL" id="KKT79117.1"/>
    </source>
</evidence>
<comment type="similarity">
    <text evidence="1 4">Belongs to the universal ribosomal protein uL15 family.</text>
</comment>
<dbReference type="HAMAP" id="MF_01341">
    <property type="entry name" value="Ribosomal_uL15"/>
    <property type="match status" value="1"/>
</dbReference>
<dbReference type="AlphaFoldDB" id="A0A0G1ME30"/>
<dbReference type="InterPro" id="IPR030878">
    <property type="entry name" value="Ribosomal_uL15"/>
</dbReference>
<dbReference type="NCBIfam" id="TIGR01071">
    <property type="entry name" value="rplO_bact"/>
    <property type="match status" value="1"/>
</dbReference>
<dbReference type="InterPro" id="IPR036227">
    <property type="entry name" value="Ribosomal_uL15/eL18_sf"/>
</dbReference>
<protein>
    <recommendedName>
        <fullName evidence="4">Large ribosomal subunit protein uL15</fullName>
    </recommendedName>
</protein>
<feature type="region of interest" description="Disordered" evidence="5">
    <location>
        <begin position="1"/>
        <end position="45"/>
    </location>
</feature>
<keyword evidence="4" id="KW-0699">rRNA-binding</keyword>
<evidence type="ECO:0000256" key="4">
    <source>
        <dbReference type="HAMAP-Rule" id="MF_01341"/>
    </source>
</evidence>
<dbReference type="Proteomes" id="UP000034889">
    <property type="component" value="Unassembled WGS sequence"/>
</dbReference>
<dbReference type="GO" id="GO:0006412">
    <property type="term" value="P:translation"/>
    <property type="evidence" value="ECO:0007669"/>
    <property type="project" value="UniProtKB-UniRule"/>
</dbReference>
<evidence type="ECO:0000313" key="8">
    <source>
        <dbReference type="Proteomes" id="UP000034889"/>
    </source>
</evidence>
<dbReference type="PATRIC" id="fig|1618657.3.peg.22"/>
<dbReference type="Pfam" id="PF00828">
    <property type="entry name" value="Ribosomal_L27A"/>
    <property type="match status" value="1"/>
</dbReference>
<evidence type="ECO:0000256" key="2">
    <source>
        <dbReference type="ARBA" id="ARBA00022980"/>
    </source>
</evidence>
<feature type="compositionally biased region" description="Basic residues" evidence="5">
    <location>
        <begin position="12"/>
        <end position="22"/>
    </location>
</feature>
<reference evidence="7 8" key="1">
    <citation type="journal article" date="2015" name="Nature">
        <title>rRNA introns, odd ribosomes, and small enigmatic genomes across a large radiation of phyla.</title>
        <authorList>
            <person name="Brown C.T."/>
            <person name="Hug L.A."/>
            <person name="Thomas B.C."/>
            <person name="Sharon I."/>
            <person name="Castelle C.J."/>
            <person name="Singh A."/>
            <person name="Wilkins M.J."/>
            <person name="Williams K.H."/>
            <person name="Banfield J.F."/>
        </authorList>
    </citation>
    <scope>NUCLEOTIDE SEQUENCE [LARGE SCALE GENOMIC DNA]</scope>
</reference>
<dbReference type="InterPro" id="IPR005749">
    <property type="entry name" value="Ribosomal_uL15_bac-type"/>
</dbReference>
<sequence length="138" mass="15523">MQAHQIKSSGDKRRKRVGRGGKRGTTSGRGTKGQKARSGRRIRPQFRDILKKIPKKKGYRAKIVSRPIAVVNLRDIDRKFLEGSEINPGVLVEKGLVSRISGKVPRVKILGSGELTKKFIIRNCLFSKKAQVAWKKYS</sequence>
<accession>A0A0G1ME30</accession>
<evidence type="ECO:0000256" key="5">
    <source>
        <dbReference type="SAM" id="MobiDB-lite"/>
    </source>
</evidence>
<feature type="domain" description="Large ribosomal subunit protein uL15/eL18" evidence="6">
    <location>
        <begin position="70"/>
        <end position="131"/>
    </location>
</feature>
<dbReference type="EMBL" id="LCJM01000003">
    <property type="protein sequence ID" value="KKT79117.1"/>
    <property type="molecule type" value="Genomic_DNA"/>
</dbReference>
<dbReference type="InterPro" id="IPR021131">
    <property type="entry name" value="Ribosomal_uL15/eL18"/>
</dbReference>
<feature type="compositionally biased region" description="Basic residues" evidence="5">
    <location>
        <begin position="32"/>
        <end position="44"/>
    </location>
</feature>
<name>A0A0G1ME30_9BACT</name>
<dbReference type="GO" id="GO:0003735">
    <property type="term" value="F:structural constituent of ribosome"/>
    <property type="evidence" value="ECO:0007669"/>
    <property type="project" value="InterPro"/>
</dbReference>
<gene>
    <name evidence="4" type="primary">rplO</name>
    <name evidence="7" type="ORF">UW74_C0003G0003</name>
</gene>
<dbReference type="Gene3D" id="3.100.10.10">
    <property type="match status" value="1"/>
</dbReference>
<comment type="subunit">
    <text evidence="4">Part of the 50S ribosomal subunit.</text>
</comment>
<dbReference type="GO" id="GO:0022625">
    <property type="term" value="C:cytosolic large ribosomal subunit"/>
    <property type="evidence" value="ECO:0007669"/>
    <property type="project" value="TreeGrafter"/>
</dbReference>
<evidence type="ECO:0000256" key="3">
    <source>
        <dbReference type="ARBA" id="ARBA00023274"/>
    </source>
</evidence>
<dbReference type="PANTHER" id="PTHR12934:SF11">
    <property type="entry name" value="LARGE RIBOSOMAL SUBUNIT PROTEIN UL15M"/>
    <property type="match status" value="1"/>
</dbReference>
<dbReference type="SUPFAM" id="SSF52080">
    <property type="entry name" value="Ribosomal proteins L15p and L18e"/>
    <property type="match status" value="1"/>
</dbReference>
<keyword evidence="3 4" id="KW-0687">Ribonucleoprotein</keyword>
<keyword evidence="2 4" id="KW-0689">Ribosomal protein</keyword>
<dbReference type="GO" id="GO:0019843">
    <property type="term" value="F:rRNA binding"/>
    <property type="evidence" value="ECO:0007669"/>
    <property type="project" value="UniProtKB-UniRule"/>
</dbReference>
<keyword evidence="4" id="KW-0694">RNA-binding</keyword>
<proteinExistence type="inferred from homology"/>
<dbReference type="PANTHER" id="PTHR12934">
    <property type="entry name" value="50S RIBOSOMAL PROTEIN L15"/>
    <property type="match status" value="1"/>
</dbReference>
<comment type="function">
    <text evidence="4">Binds to the 23S rRNA.</text>
</comment>
<evidence type="ECO:0000259" key="6">
    <source>
        <dbReference type="Pfam" id="PF00828"/>
    </source>
</evidence>